<keyword evidence="2" id="KW-0602">Photosynthesis</keyword>
<evidence type="ECO:0000256" key="2">
    <source>
        <dbReference type="ARBA" id="ARBA00022531"/>
    </source>
</evidence>
<comment type="similarity">
    <text evidence="7">Belongs to the phycobilisome linker protein family.</text>
</comment>
<dbReference type="Gene3D" id="1.10.3130.20">
    <property type="entry name" value="Phycobilisome linker domain"/>
    <property type="match status" value="1"/>
</dbReference>
<evidence type="ECO:0000313" key="11">
    <source>
        <dbReference type="Proteomes" id="UP000010473"/>
    </source>
</evidence>
<dbReference type="PANTHER" id="PTHR34011">
    <property type="entry name" value="PHYCOBILISOME 32.1 KDA LINKER POLYPEPTIDE, PHYCOCYANIN-ASSOCIATED, ROD 2-RELATED"/>
    <property type="match status" value="1"/>
</dbReference>
<dbReference type="EMBL" id="CP003653">
    <property type="protein sequence ID" value="AFZ33869.1"/>
    <property type="molecule type" value="Genomic_DNA"/>
</dbReference>
<dbReference type="AlphaFoldDB" id="K9XP55"/>
<dbReference type="Pfam" id="PF01383">
    <property type="entry name" value="CpcD"/>
    <property type="match status" value="1"/>
</dbReference>
<dbReference type="eggNOG" id="COG0448">
    <property type="taxonomic scope" value="Bacteria"/>
</dbReference>
<accession>K9XP55</accession>
<dbReference type="GO" id="GO:0015979">
    <property type="term" value="P:photosynthesis"/>
    <property type="evidence" value="ECO:0007669"/>
    <property type="project" value="UniProtKB-KW"/>
</dbReference>
<feature type="domain" description="PBS-linker" evidence="9">
    <location>
        <begin position="1"/>
        <end position="180"/>
    </location>
</feature>
<gene>
    <name evidence="10" type="ordered locus">Sta7437_0252</name>
</gene>
<dbReference type="Pfam" id="PF00427">
    <property type="entry name" value="PBS_linker_poly"/>
    <property type="match status" value="1"/>
</dbReference>
<keyword evidence="11" id="KW-1185">Reference proteome</keyword>
<proteinExistence type="inferred from homology"/>
<keyword evidence="6" id="KW-0472">Membrane</keyword>
<dbReference type="HOGENOM" id="CLU_075505_0_0_3"/>
<dbReference type="PROSITE" id="PS51445">
    <property type="entry name" value="PBS_LINKER"/>
    <property type="match status" value="1"/>
</dbReference>
<protein>
    <submittedName>
        <fullName evidence="10">Phycobilisome linker polypeptide</fullName>
    </submittedName>
</protein>
<dbReference type="OrthoDB" id="420396at2"/>
<dbReference type="RefSeq" id="WP_015191542.1">
    <property type="nucleotide sequence ID" value="NC_019748.1"/>
</dbReference>
<dbReference type="KEGG" id="scs:Sta7437_0252"/>
<dbReference type="InterPro" id="IPR001297">
    <property type="entry name" value="PBS_linker_dom"/>
</dbReference>
<dbReference type="InterPro" id="IPR008213">
    <property type="entry name" value="CpcD-like_dom"/>
</dbReference>
<feature type="domain" description="CpcD-like" evidence="8">
    <location>
        <begin position="221"/>
        <end position="274"/>
    </location>
</feature>
<evidence type="ECO:0000256" key="7">
    <source>
        <dbReference type="PROSITE-ProRule" id="PRU00775"/>
    </source>
</evidence>
<evidence type="ECO:0000256" key="1">
    <source>
        <dbReference type="ARBA" id="ARBA00004445"/>
    </source>
</evidence>
<evidence type="ECO:0000313" key="10">
    <source>
        <dbReference type="EMBL" id="AFZ33869.1"/>
    </source>
</evidence>
<dbReference type="PIRSF" id="PIRSF005898">
    <property type="entry name" value="Phycobilisome_CpeC/CpcI"/>
    <property type="match status" value="1"/>
</dbReference>
<keyword evidence="5" id="KW-0793">Thylakoid</keyword>
<dbReference type="InterPro" id="IPR038255">
    <property type="entry name" value="PBS_linker_sf"/>
</dbReference>
<evidence type="ECO:0000256" key="5">
    <source>
        <dbReference type="ARBA" id="ARBA00023078"/>
    </source>
</evidence>
<evidence type="ECO:0000256" key="3">
    <source>
        <dbReference type="ARBA" id="ARBA00022549"/>
    </source>
</evidence>
<dbReference type="GO" id="GO:0030089">
    <property type="term" value="C:phycobilisome"/>
    <property type="evidence" value="ECO:0007669"/>
    <property type="project" value="UniProtKB-UniRule"/>
</dbReference>
<comment type="subcellular location">
    <subcellularLocation>
        <location evidence="1">Cellular thylakoid membrane</location>
        <topology evidence="1">Peripheral membrane protein</topology>
        <orientation evidence="1">Cytoplasmic side</orientation>
    </subcellularLocation>
</comment>
<name>K9XP55_STAC7</name>
<keyword evidence="4 7" id="KW-0605">Phycobilisome</keyword>
<dbReference type="InterPro" id="IPR016470">
    <property type="entry name" value="Phycobilisome"/>
</dbReference>
<dbReference type="Proteomes" id="UP000010473">
    <property type="component" value="Chromosome"/>
</dbReference>
<evidence type="ECO:0000256" key="6">
    <source>
        <dbReference type="ARBA" id="ARBA00023136"/>
    </source>
</evidence>
<reference evidence="11" key="1">
    <citation type="journal article" date="2013" name="Proc. Natl. Acad. Sci. U.S.A.">
        <title>Improving the coverage of the cyanobacterial phylum using diversity-driven genome sequencing.</title>
        <authorList>
            <person name="Shih P.M."/>
            <person name="Wu D."/>
            <person name="Latifi A."/>
            <person name="Axen S.D."/>
            <person name="Fewer D.P."/>
            <person name="Talla E."/>
            <person name="Calteau A."/>
            <person name="Cai F."/>
            <person name="Tandeau de Marsac N."/>
            <person name="Rippka R."/>
            <person name="Herdman M."/>
            <person name="Sivonen K."/>
            <person name="Coursin T."/>
            <person name="Laurent T."/>
            <person name="Goodwin L."/>
            <person name="Nolan M."/>
            <person name="Davenport K.W."/>
            <person name="Han C.S."/>
            <person name="Rubin E.M."/>
            <person name="Eisen J.A."/>
            <person name="Woyke T."/>
            <person name="Gugger M."/>
            <person name="Kerfeld C.A."/>
        </authorList>
    </citation>
    <scope>NUCLEOTIDE SEQUENCE [LARGE SCALE GENOMIC DNA]</scope>
    <source>
        <strain evidence="11">ATCC 29371 / PCC 7437</strain>
    </source>
</reference>
<dbReference type="PANTHER" id="PTHR34011:SF6">
    <property type="entry name" value="PHYCOBILIPROTEIN APCE"/>
    <property type="match status" value="1"/>
</dbReference>
<evidence type="ECO:0000259" key="8">
    <source>
        <dbReference type="PROSITE" id="PS51441"/>
    </source>
</evidence>
<dbReference type="GO" id="GO:0031676">
    <property type="term" value="C:plasma membrane-derived thylakoid membrane"/>
    <property type="evidence" value="ECO:0007669"/>
    <property type="project" value="UniProtKB-SubCell"/>
</dbReference>
<organism evidence="10 11">
    <name type="scientific">Stanieria cyanosphaera (strain ATCC 29371 / PCC 7437)</name>
    <dbReference type="NCBI Taxonomy" id="111780"/>
    <lineage>
        <taxon>Bacteria</taxon>
        <taxon>Bacillati</taxon>
        <taxon>Cyanobacteriota</taxon>
        <taxon>Cyanophyceae</taxon>
        <taxon>Pleurocapsales</taxon>
        <taxon>Dermocarpellaceae</taxon>
        <taxon>Stanieria</taxon>
    </lineage>
</organism>
<evidence type="ECO:0000259" key="9">
    <source>
        <dbReference type="PROSITE" id="PS51445"/>
    </source>
</evidence>
<dbReference type="SMART" id="SM01094">
    <property type="entry name" value="CpcD"/>
    <property type="match status" value="1"/>
</dbReference>
<dbReference type="PROSITE" id="PS51441">
    <property type="entry name" value="CPCD_LIKE"/>
    <property type="match status" value="1"/>
</dbReference>
<keyword evidence="3" id="KW-0042">Antenna complex</keyword>
<dbReference type="PATRIC" id="fig|111780.3.peg.262"/>
<sequence length="274" mass="31024">MTSLMTAQRLGIEPFAQSASVELFPNEKGAEVEVIIRAIYRQVLGNAHVMESERLVVAESQLKQGNISVREFVRQLGKSELYRSRFFDNCPRYRAIELNFKHFLGRAPESYEEMTAHSALLDQSGYEAEIDSYLDSDEYQQNFGENIVPHYRGFATEGNNKMVGFSRIFQLYRGYANSDKAQIGNGKQARLNREVIQNTVSPIYIGSTGNAIAGTSGGSRGQFYRLRVIQAPKLTRTPQYRVSNLEYLVPYEQLSWKLQQINRQGGKVTSITPA</sequence>
<evidence type="ECO:0000256" key="4">
    <source>
        <dbReference type="ARBA" id="ARBA00022738"/>
    </source>
</evidence>
<dbReference type="STRING" id="111780.Sta7437_0252"/>